<organism evidence="2 3">
    <name type="scientific">Diploscapter pachys</name>
    <dbReference type="NCBI Taxonomy" id="2018661"/>
    <lineage>
        <taxon>Eukaryota</taxon>
        <taxon>Metazoa</taxon>
        <taxon>Ecdysozoa</taxon>
        <taxon>Nematoda</taxon>
        <taxon>Chromadorea</taxon>
        <taxon>Rhabditida</taxon>
        <taxon>Rhabditina</taxon>
        <taxon>Rhabditomorpha</taxon>
        <taxon>Rhabditoidea</taxon>
        <taxon>Rhabditidae</taxon>
        <taxon>Diploscapter</taxon>
    </lineage>
</organism>
<evidence type="ECO:0000256" key="1">
    <source>
        <dbReference type="SAM" id="MobiDB-lite"/>
    </source>
</evidence>
<dbReference type="AlphaFoldDB" id="A0A2A2KHA9"/>
<feature type="region of interest" description="Disordered" evidence="1">
    <location>
        <begin position="491"/>
        <end position="521"/>
    </location>
</feature>
<feature type="region of interest" description="Disordered" evidence="1">
    <location>
        <begin position="932"/>
        <end position="961"/>
    </location>
</feature>
<name>A0A2A2KHA9_9BILA</name>
<evidence type="ECO:0000313" key="2">
    <source>
        <dbReference type="EMBL" id="PAV73416.1"/>
    </source>
</evidence>
<feature type="compositionally biased region" description="Basic residues" evidence="1">
    <location>
        <begin position="497"/>
        <end position="516"/>
    </location>
</feature>
<protein>
    <submittedName>
        <fullName evidence="2">Uncharacterized protein</fullName>
    </submittedName>
</protein>
<sequence length="961" mass="107196">MHRSRKTTIVDPLDRARGGEIRLAFGLALPPQDQPAHVQARRQPRRIVERGVEVGERIVEAVHAKEHHRPAVQRRCGRIAELDRARAILQCGIERDVQRALDPASAVEQPRIARPCRHRLVDRRNRSVLVAGACEHVGLQRDHARLALAARVDPFLHQLDRRVLLAAIGAQRRQRLDGIVVRRVDAARGGQIGERLAEVAGLPIQRGAPGIGAGIGRDRDRARQIGDRLGPVVRLLVEPGAIGIDFRLVGLVGDAAIVQRGELGEPTGAFRRLHPGGQVGQIGGRDDAQQPVLGGADRGPVGGDLVGGHFGARQDRPVVDRHHAIRLRNGPRHRHPRHRLGEAAIALQRIALAAIGQADAGEAAVIGRVARRNRHRRPGRARTIGFERHARHRPVDHAAIALVDAIPVGIGDAGDGHGGQARRGVIFQRAVDHGRGANDPLRHLVRHLADILAARLRLRRLQHLADATAQVDRRGQHRRQVDTRTLIQIDRRLDMRPRRRAHRQREQRRSRRTHRQRPTERRCIAQVGQPGAGIGAVQPQGFAVHARAHQDMIERARRRQAIGQQVAQLAARQHGLRLDIQRAQDRQQQQGLRLAVAIAQLPRLRRALRLVIALVHAVEQIADLFLHQLQRRRRPLHRVAARRLDLRDLRGQRRIGGDQPVGRIERRHHLRHRRPVGKARRLQQPQTLEPHRYVIGQVGLLGQRQWHADLAIAADDALHRLGRLGIEFPAHLIRRRPQHAGPRIADLQRRRRQRLEALHRTLQHRVLARDRDDDMQDIADAQPLHRHRRGQHAVQLALFQLLFATQHVEPRLSASRVRLQQVDTLGPADDLGAVDDQVARRRLPLQADRPRLPQHFGRRDPRRGIGILPHRAALQPLLAGTGWYSTLSAACAAQLVDPNSATSASRRIFIIIPPAIPKADDVTPHAVRAEPVEARPSPSMTLAATGPSTGSGRTVQAITPG</sequence>
<dbReference type="Proteomes" id="UP000218231">
    <property type="component" value="Unassembled WGS sequence"/>
</dbReference>
<comment type="caution">
    <text evidence="2">The sequence shown here is derived from an EMBL/GenBank/DDBJ whole genome shotgun (WGS) entry which is preliminary data.</text>
</comment>
<evidence type="ECO:0000313" key="3">
    <source>
        <dbReference type="Proteomes" id="UP000218231"/>
    </source>
</evidence>
<keyword evidence="3" id="KW-1185">Reference proteome</keyword>
<dbReference type="EMBL" id="LIAE01008604">
    <property type="protein sequence ID" value="PAV73416.1"/>
    <property type="molecule type" value="Genomic_DNA"/>
</dbReference>
<reference evidence="2 3" key="1">
    <citation type="journal article" date="2017" name="Curr. Biol.">
        <title>Genome architecture and evolution of a unichromosomal asexual nematode.</title>
        <authorList>
            <person name="Fradin H."/>
            <person name="Zegar C."/>
            <person name="Gutwein M."/>
            <person name="Lucas J."/>
            <person name="Kovtun M."/>
            <person name="Corcoran D."/>
            <person name="Baugh L.R."/>
            <person name="Kiontke K."/>
            <person name="Gunsalus K."/>
            <person name="Fitch D.H."/>
            <person name="Piano F."/>
        </authorList>
    </citation>
    <scope>NUCLEOTIDE SEQUENCE [LARGE SCALE GENOMIC DNA]</scope>
    <source>
        <strain evidence="2">PF1309</strain>
    </source>
</reference>
<gene>
    <name evidence="2" type="ORF">WR25_02401</name>
</gene>
<feature type="compositionally biased region" description="Polar residues" evidence="1">
    <location>
        <begin position="938"/>
        <end position="961"/>
    </location>
</feature>
<accession>A0A2A2KHA9</accession>
<proteinExistence type="predicted"/>